<dbReference type="PANTHER" id="PTHR12110">
    <property type="entry name" value="HYDROXYPYRUVATE ISOMERASE"/>
    <property type="match status" value="1"/>
</dbReference>
<dbReference type="Pfam" id="PF01261">
    <property type="entry name" value="AP_endonuc_2"/>
    <property type="match status" value="1"/>
</dbReference>
<dbReference type="PANTHER" id="PTHR12110:SF21">
    <property type="entry name" value="XYLOSE ISOMERASE-LIKE TIM BARREL DOMAIN-CONTAINING PROTEIN"/>
    <property type="match status" value="1"/>
</dbReference>
<protein>
    <recommendedName>
        <fullName evidence="1">Xylose isomerase-like TIM barrel domain-containing protein</fullName>
    </recommendedName>
</protein>
<sequence>MHCKNRTDESIPFWLFPIPYLATKEIVRWQMNILLGAPVWYGNRPFKRTIEEIYKLELDYFEFSLDYPLPDCMEEAERGEMKKLLEEFGLKIAFHSPLDISVAHPRDEIADASMTVLSRCMKFSAEFMPLSLYYNLHLHPKVSTYKLDDVREEIKQKGLGRWLDITKMASEFGILVSVENDLVPFEWSDLIFEVLSLSSSSDVYFTFDIGHAIMAEMTQPKTRIKVKDGNYLDYLKRWIDKCGDKIRVVHLHDCSLTEKQDHLSIGRGELDFDAVFEVLKGTNCKYMVIETFWRNKEKEEMTYEEMRKNVEFCRSYL</sequence>
<organism evidence="2">
    <name type="scientific">Candidatus Methanophagaceae archaeon ANME-1 ERB6</name>
    <dbReference type="NCBI Taxonomy" id="2759912"/>
    <lineage>
        <taxon>Archaea</taxon>
        <taxon>Methanobacteriati</taxon>
        <taxon>Methanobacteriota</taxon>
        <taxon>Stenosarchaea group</taxon>
        <taxon>Methanomicrobia</taxon>
        <taxon>Candidatus Methanophagales</taxon>
        <taxon>Candidatus Methanophagaceae</taxon>
    </lineage>
</organism>
<evidence type="ECO:0000259" key="1">
    <source>
        <dbReference type="Pfam" id="PF01261"/>
    </source>
</evidence>
<dbReference type="InterPro" id="IPR050312">
    <property type="entry name" value="IolE/XylAMocC-like"/>
</dbReference>
<feature type="domain" description="Xylose isomerase-like TIM barrel" evidence="1">
    <location>
        <begin position="52"/>
        <end position="307"/>
    </location>
</feature>
<reference evidence="2" key="1">
    <citation type="submission" date="2020-06" db="EMBL/GenBank/DDBJ databases">
        <title>Unique genomic features of the anaerobic methanotrophic archaea.</title>
        <authorList>
            <person name="Chadwick G.L."/>
            <person name="Skennerton C.T."/>
            <person name="Laso-Perez R."/>
            <person name="Leu A.O."/>
            <person name="Speth D.R."/>
            <person name="Yu H."/>
            <person name="Morgan-Lang C."/>
            <person name="Hatzenpichler R."/>
            <person name="Goudeau D."/>
            <person name="Malmstrom R."/>
            <person name="Brazelton W.J."/>
            <person name="Woyke T."/>
            <person name="Hallam S.J."/>
            <person name="Tyson G.W."/>
            <person name="Wegener G."/>
            <person name="Boetius A."/>
            <person name="Orphan V."/>
        </authorList>
    </citation>
    <scope>NUCLEOTIDE SEQUENCE</scope>
</reference>
<evidence type="ECO:0000313" key="2">
    <source>
        <dbReference type="EMBL" id="QNO52977.1"/>
    </source>
</evidence>
<accession>A0A7G9YY93</accession>
<proteinExistence type="predicted"/>
<dbReference type="InterPro" id="IPR013022">
    <property type="entry name" value="Xyl_isomerase-like_TIM-brl"/>
</dbReference>
<dbReference type="SUPFAM" id="SSF51658">
    <property type="entry name" value="Xylose isomerase-like"/>
    <property type="match status" value="1"/>
</dbReference>
<gene>
    <name evidence="2" type="ORF">FLHAOPAA_00007</name>
</gene>
<dbReference type="AlphaFoldDB" id="A0A7G9YY93"/>
<name>A0A7G9YY93_9EURY</name>
<dbReference type="Gene3D" id="3.20.20.150">
    <property type="entry name" value="Divalent-metal-dependent TIM barrel enzymes"/>
    <property type="match status" value="1"/>
</dbReference>
<dbReference type="EMBL" id="MT631527">
    <property type="protein sequence ID" value="QNO52977.1"/>
    <property type="molecule type" value="Genomic_DNA"/>
</dbReference>
<dbReference type="InterPro" id="IPR036237">
    <property type="entry name" value="Xyl_isomerase-like_sf"/>
</dbReference>